<name>A0AAW8B6K4_9GAMM</name>
<organism evidence="1 2">
    <name type="scientific">Porticoccus litoralis</name>
    <dbReference type="NCBI Taxonomy" id="434086"/>
    <lineage>
        <taxon>Bacteria</taxon>
        <taxon>Pseudomonadati</taxon>
        <taxon>Pseudomonadota</taxon>
        <taxon>Gammaproteobacteria</taxon>
        <taxon>Cellvibrionales</taxon>
        <taxon>Porticoccaceae</taxon>
        <taxon>Porticoccus</taxon>
    </lineage>
</organism>
<dbReference type="AlphaFoldDB" id="A0AAW8B6K4"/>
<protein>
    <submittedName>
        <fullName evidence="1">Uncharacterized protein</fullName>
    </submittedName>
</protein>
<dbReference type="RefSeq" id="WP_305170878.1">
    <property type="nucleotide sequence ID" value="NZ_JAUUUU010000005.1"/>
</dbReference>
<dbReference type="EMBL" id="JAUUUU010000005">
    <property type="protein sequence ID" value="MDP1521214.1"/>
    <property type="molecule type" value="Genomic_DNA"/>
</dbReference>
<sequence length="169" mass="19027">MAIIVSPMLWLRQTPRQKLVSAMRQTAAREGFHIRLVNPPDAREGEGHLEYVSYTLPWRGKTPQTPLPRMEKWLLVSETRRGDPSPWANWQWLGREANPVLDVPIGDVIRNLPASVKGLEASAAGLSIYWQERGKESDVAVMAEQLSVLMSAIRAGSRGSQKEEIEEFP</sequence>
<evidence type="ECO:0000313" key="1">
    <source>
        <dbReference type="EMBL" id="MDP1521214.1"/>
    </source>
</evidence>
<accession>A0AAW8B6K4</accession>
<reference evidence="1" key="2">
    <citation type="submission" date="2023-08" db="EMBL/GenBank/DDBJ databases">
        <authorList>
            <person name="Luo J."/>
        </authorList>
    </citation>
    <scope>NUCLEOTIDE SEQUENCE</scope>
    <source>
        <strain evidence="1">DSM 25064</strain>
    </source>
</reference>
<dbReference type="Proteomes" id="UP001178354">
    <property type="component" value="Unassembled WGS sequence"/>
</dbReference>
<evidence type="ECO:0000313" key="2">
    <source>
        <dbReference type="Proteomes" id="UP001178354"/>
    </source>
</evidence>
<keyword evidence="2" id="KW-1185">Reference proteome</keyword>
<comment type="caution">
    <text evidence="1">The sequence shown here is derived from an EMBL/GenBank/DDBJ whole genome shotgun (WGS) entry which is preliminary data.</text>
</comment>
<gene>
    <name evidence="1" type="ORF">Q8A57_09560</name>
</gene>
<reference evidence="1" key="1">
    <citation type="journal article" date="2010" name="Int. J. Syst. Evol. Microbiol.">
        <title>Porticoccus litoralis gen. nov., sp. nov., a gammaproteobacterium isolated from the Yellow Sea.</title>
        <authorList>
            <person name="Oh H.M."/>
            <person name="Kim H."/>
            <person name="Kim K.M."/>
            <person name="Min G.S."/>
            <person name="Cho J.C."/>
        </authorList>
    </citation>
    <scope>NUCLEOTIDE SEQUENCE</scope>
    <source>
        <strain evidence="1">DSM 25064</strain>
    </source>
</reference>
<proteinExistence type="predicted"/>